<keyword evidence="1" id="KW-0732">Signal</keyword>
<dbReference type="EMBL" id="JACRSP010000001">
    <property type="protein sequence ID" value="MBC8535536.1"/>
    <property type="molecule type" value="Genomic_DNA"/>
</dbReference>
<protein>
    <submittedName>
        <fullName evidence="2">Stage III sporulation protein AB</fullName>
    </submittedName>
</protein>
<feature type="signal peptide" evidence="1">
    <location>
        <begin position="1"/>
        <end position="19"/>
    </location>
</feature>
<keyword evidence="3" id="KW-1185">Reference proteome</keyword>
<name>A0A926HUG7_9FIRM</name>
<dbReference type="InterPro" id="IPR014198">
    <property type="entry name" value="Spore_III_AB"/>
</dbReference>
<dbReference type="Proteomes" id="UP000620366">
    <property type="component" value="Unassembled WGS sequence"/>
</dbReference>
<reference evidence="2" key="1">
    <citation type="submission" date="2020-08" db="EMBL/GenBank/DDBJ databases">
        <title>Genome public.</title>
        <authorList>
            <person name="Liu C."/>
            <person name="Sun Q."/>
        </authorList>
    </citation>
    <scope>NUCLEOTIDE SEQUENCE</scope>
    <source>
        <strain evidence="2">BX7</strain>
    </source>
</reference>
<evidence type="ECO:0000313" key="3">
    <source>
        <dbReference type="Proteomes" id="UP000620366"/>
    </source>
</evidence>
<gene>
    <name evidence="2" type="ORF">H8695_02350</name>
</gene>
<accession>A0A926HUG7</accession>
<comment type="caution">
    <text evidence="2">The sequence shown here is derived from an EMBL/GenBank/DDBJ whole genome shotgun (WGS) entry which is preliminary data.</text>
</comment>
<dbReference type="AlphaFoldDB" id="A0A926HUG7"/>
<evidence type="ECO:0000256" key="1">
    <source>
        <dbReference type="SAM" id="SignalP"/>
    </source>
</evidence>
<evidence type="ECO:0000313" key="2">
    <source>
        <dbReference type="EMBL" id="MBC8535536.1"/>
    </source>
</evidence>
<feature type="chain" id="PRO_5039323270" evidence="1">
    <location>
        <begin position="20"/>
        <end position="164"/>
    </location>
</feature>
<dbReference type="Pfam" id="PF09548">
    <property type="entry name" value="Spore_III_AB"/>
    <property type="match status" value="1"/>
</dbReference>
<proteinExistence type="predicted"/>
<organism evidence="2 3">
    <name type="scientific">Feifania hominis</name>
    <dbReference type="NCBI Taxonomy" id="2763660"/>
    <lineage>
        <taxon>Bacteria</taxon>
        <taxon>Bacillati</taxon>
        <taxon>Bacillota</taxon>
        <taxon>Clostridia</taxon>
        <taxon>Eubacteriales</taxon>
        <taxon>Feifaniaceae</taxon>
        <taxon>Feifania</taxon>
    </lineage>
</organism>
<sequence>MFKMVGMCLILLTTTFAGSALSADLKRRIRDLRLCADLIAKIGREISYSRCPITEVLGRCAQEKKYAPLRFLQLSKPFDSERFRLHYEKNRDSLCLKNEDHDLILEFFADFGKSDAVGELARCGKYEAELARRVEELEPAIEKQAKLYRSLGVLSGVFLSILMV</sequence>
<dbReference type="RefSeq" id="WP_249299263.1">
    <property type="nucleotide sequence ID" value="NZ_JACRSP010000001.1"/>
</dbReference>